<evidence type="ECO:0000313" key="1">
    <source>
        <dbReference type="EMBL" id="KAH0780125.1"/>
    </source>
</evidence>
<gene>
    <name evidence="1" type="ORF">KY290_006552</name>
</gene>
<comment type="caution">
    <text evidence="1">The sequence shown here is derived from an EMBL/GenBank/DDBJ whole genome shotgun (WGS) entry which is preliminary data.</text>
</comment>
<dbReference type="EMBL" id="JAIVGD010000002">
    <property type="protein sequence ID" value="KAH0780125.1"/>
    <property type="molecule type" value="Genomic_DNA"/>
</dbReference>
<sequence length="74" mass="8506">MILEAFLHKWAAPGKNVAGVRVWIRILLTGLLRSQWRRRRNKQGSNVRNWAGNWELGSAELENKRGMGFGLDDC</sequence>
<reference evidence="1 2" key="1">
    <citation type="journal article" date="2021" name="bioRxiv">
        <title>Chromosome-scale and haplotype-resolved genome assembly of a tetraploid potato cultivar.</title>
        <authorList>
            <person name="Sun H."/>
            <person name="Jiao W.-B."/>
            <person name="Krause K."/>
            <person name="Campoy J.A."/>
            <person name="Goel M."/>
            <person name="Folz-Donahue K."/>
            <person name="Kukat C."/>
            <person name="Huettel B."/>
            <person name="Schneeberger K."/>
        </authorList>
    </citation>
    <scope>NUCLEOTIDE SEQUENCE [LARGE SCALE GENOMIC DNA]</scope>
    <source>
        <strain evidence="1">SolTubOtavaFocal</strain>
        <tissue evidence="1">Leaves</tissue>
    </source>
</reference>
<evidence type="ECO:0000313" key="2">
    <source>
        <dbReference type="Proteomes" id="UP000826656"/>
    </source>
</evidence>
<proteinExistence type="predicted"/>
<dbReference type="Proteomes" id="UP000826656">
    <property type="component" value="Unassembled WGS sequence"/>
</dbReference>
<name>A0ABQ7WHS3_SOLTU</name>
<organism evidence="1 2">
    <name type="scientific">Solanum tuberosum</name>
    <name type="common">Potato</name>
    <dbReference type="NCBI Taxonomy" id="4113"/>
    <lineage>
        <taxon>Eukaryota</taxon>
        <taxon>Viridiplantae</taxon>
        <taxon>Streptophyta</taxon>
        <taxon>Embryophyta</taxon>
        <taxon>Tracheophyta</taxon>
        <taxon>Spermatophyta</taxon>
        <taxon>Magnoliopsida</taxon>
        <taxon>eudicotyledons</taxon>
        <taxon>Gunneridae</taxon>
        <taxon>Pentapetalae</taxon>
        <taxon>asterids</taxon>
        <taxon>lamiids</taxon>
        <taxon>Solanales</taxon>
        <taxon>Solanaceae</taxon>
        <taxon>Solanoideae</taxon>
        <taxon>Solaneae</taxon>
        <taxon>Solanum</taxon>
    </lineage>
</organism>
<keyword evidence="2" id="KW-1185">Reference proteome</keyword>
<accession>A0ABQ7WHS3</accession>
<protein>
    <submittedName>
        <fullName evidence="1">Uncharacterized protein</fullName>
    </submittedName>
</protein>